<keyword evidence="1" id="KW-0949">S-adenosyl-L-methionine</keyword>
<dbReference type="InterPro" id="IPR007197">
    <property type="entry name" value="rSAM"/>
</dbReference>
<dbReference type="PROSITE" id="PS51918">
    <property type="entry name" value="RADICAL_SAM"/>
    <property type="match status" value="1"/>
</dbReference>
<dbReference type="Pfam" id="PF04055">
    <property type="entry name" value="Radical_SAM"/>
    <property type="match status" value="1"/>
</dbReference>
<evidence type="ECO:0000256" key="4">
    <source>
        <dbReference type="ARBA" id="ARBA00023014"/>
    </source>
</evidence>
<protein>
    <submittedName>
        <fullName evidence="6 7">Coproporphyrinigen III oxidase, putative</fullName>
        <ecNumber evidence="6">1.3.99.22</ecNumber>
    </submittedName>
</protein>
<keyword evidence="6" id="KW-0560">Oxidoreductase</keyword>
<proteinExistence type="predicted"/>
<dbReference type="AlphaFoldDB" id="B7PNG9"/>
<dbReference type="HOGENOM" id="CLU_027579_6_2_1"/>
<dbReference type="GO" id="GO:0046872">
    <property type="term" value="F:metal ion binding"/>
    <property type="evidence" value="ECO:0007669"/>
    <property type="project" value="UniProtKB-KW"/>
</dbReference>
<evidence type="ECO:0000256" key="1">
    <source>
        <dbReference type="ARBA" id="ARBA00022691"/>
    </source>
</evidence>
<feature type="domain" description="Radical SAM core" evidence="5">
    <location>
        <begin position="1"/>
        <end position="177"/>
    </location>
</feature>
<evidence type="ECO:0000259" key="5">
    <source>
        <dbReference type="PROSITE" id="PS51918"/>
    </source>
</evidence>
<evidence type="ECO:0000256" key="3">
    <source>
        <dbReference type="ARBA" id="ARBA00023004"/>
    </source>
</evidence>
<dbReference type="InterPro" id="IPR034505">
    <property type="entry name" value="Coproporphyrinogen-III_oxidase"/>
</dbReference>
<dbReference type="Gene3D" id="3.20.20.70">
    <property type="entry name" value="Aldolase class I"/>
    <property type="match status" value="1"/>
</dbReference>
<evidence type="ECO:0000313" key="8">
    <source>
        <dbReference type="Proteomes" id="UP000001555"/>
    </source>
</evidence>
<keyword evidence="4" id="KW-0411">Iron-sulfur</keyword>
<sequence length="177" mass="19788">WPYCEKRCTYCNFNKYVSQNVDHTGMMECLIREFTTIVELAGISQVSSVFFGGGTPSLMRPADIERLLGVVSSLSPDPGLEVTLECNPTPAARQTLRDFKRAGVSRVSVGIQCLQDEELSRLGRTHTSKDALRCVEEAECLFPGRVSVDVLYGRPGQDLQQWLRELELVRVLNAPHL</sequence>
<dbReference type="SUPFAM" id="SSF102114">
    <property type="entry name" value="Radical SAM enzymes"/>
    <property type="match status" value="1"/>
</dbReference>
<dbReference type="OrthoDB" id="6490882at2759"/>
<dbReference type="VEuPathDB" id="VectorBase:ISCP_027764"/>
<evidence type="ECO:0000313" key="7">
    <source>
        <dbReference type="EnsemblMetazoa" id="ISCW006377-PA"/>
    </source>
</evidence>
<keyword evidence="3" id="KW-0408">Iron</keyword>
<name>B7PNG9_IXOSC</name>
<dbReference type="GO" id="GO:0051536">
    <property type="term" value="F:iron-sulfur cluster binding"/>
    <property type="evidence" value="ECO:0007669"/>
    <property type="project" value="UniProtKB-KW"/>
</dbReference>
<dbReference type="Proteomes" id="UP000001555">
    <property type="component" value="Unassembled WGS sequence"/>
</dbReference>
<dbReference type="SMART" id="SM00729">
    <property type="entry name" value="Elp3"/>
    <property type="match status" value="1"/>
</dbReference>
<dbReference type="VEuPathDB" id="VectorBase:ISCI006377"/>
<dbReference type="EMBL" id="ABJB010550192">
    <property type="status" value="NOT_ANNOTATED_CDS"/>
    <property type="molecule type" value="Genomic_DNA"/>
</dbReference>
<dbReference type="PANTHER" id="PTHR13932">
    <property type="entry name" value="COPROPORPHYRINIGEN III OXIDASE"/>
    <property type="match status" value="1"/>
</dbReference>
<dbReference type="SFLD" id="SFLDG01065">
    <property type="entry name" value="anaerobic_coproporphyrinogen-I"/>
    <property type="match status" value="1"/>
</dbReference>
<dbReference type="InterPro" id="IPR058240">
    <property type="entry name" value="rSAM_sf"/>
</dbReference>
<dbReference type="GO" id="GO:0016491">
    <property type="term" value="F:oxidoreductase activity"/>
    <property type="evidence" value="ECO:0007669"/>
    <property type="project" value="UniProtKB-KW"/>
</dbReference>
<dbReference type="SFLD" id="SFLDS00029">
    <property type="entry name" value="Radical_SAM"/>
    <property type="match status" value="1"/>
</dbReference>
<organism>
    <name type="scientific">Ixodes scapularis</name>
    <name type="common">Black-legged tick</name>
    <name type="synonym">Deer tick</name>
    <dbReference type="NCBI Taxonomy" id="6945"/>
    <lineage>
        <taxon>Eukaryota</taxon>
        <taxon>Metazoa</taxon>
        <taxon>Ecdysozoa</taxon>
        <taxon>Arthropoda</taxon>
        <taxon>Chelicerata</taxon>
        <taxon>Arachnida</taxon>
        <taxon>Acari</taxon>
        <taxon>Parasitiformes</taxon>
        <taxon>Ixodida</taxon>
        <taxon>Ixodoidea</taxon>
        <taxon>Ixodidae</taxon>
        <taxon>Ixodinae</taxon>
        <taxon>Ixodes</taxon>
    </lineage>
</organism>
<dbReference type="EMBL" id="DS752864">
    <property type="protein sequence ID" value="EEC08141.1"/>
    <property type="molecule type" value="Genomic_DNA"/>
</dbReference>
<dbReference type="CDD" id="cd01335">
    <property type="entry name" value="Radical_SAM"/>
    <property type="match status" value="1"/>
</dbReference>
<evidence type="ECO:0000313" key="6">
    <source>
        <dbReference type="EMBL" id="EEC08141.1"/>
    </source>
</evidence>
<reference evidence="7" key="2">
    <citation type="submission" date="2020-05" db="UniProtKB">
        <authorList>
            <consortium name="EnsemblMetazoa"/>
        </authorList>
    </citation>
    <scope>IDENTIFICATION</scope>
    <source>
        <strain evidence="7">wikel</strain>
    </source>
</reference>
<dbReference type="STRING" id="6945.B7PNG9"/>
<reference evidence="6 8" key="1">
    <citation type="submission" date="2008-03" db="EMBL/GenBank/DDBJ databases">
        <title>Annotation of Ixodes scapularis.</title>
        <authorList>
            <consortium name="Ixodes scapularis Genome Project Consortium"/>
            <person name="Caler E."/>
            <person name="Hannick L.I."/>
            <person name="Bidwell S."/>
            <person name="Joardar V."/>
            <person name="Thiagarajan M."/>
            <person name="Amedeo P."/>
            <person name="Galinsky K.J."/>
            <person name="Schobel S."/>
            <person name="Inman J."/>
            <person name="Hostetler J."/>
            <person name="Miller J."/>
            <person name="Hammond M."/>
            <person name="Megy K."/>
            <person name="Lawson D."/>
            <person name="Kodira C."/>
            <person name="Sutton G."/>
            <person name="Meyer J."/>
            <person name="Hill C.A."/>
            <person name="Birren B."/>
            <person name="Nene V."/>
            <person name="Collins F."/>
            <person name="Alarcon-Chaidez F."/>
            <person name="Wikel S."/>
            <person name="Strausberg R."/>
        </authorList>
    </citation>
    <scope>NUCLEOTIDE SEQUENCE [LARGE SCALE GENOMIC DNA]</scope>
    <source>
        <strain evidence="8">Wikel</strain>
        <strain evidence="6">Wikel colony</strain>
    </source>
</reference>
<dbReference type="InterPro" id="IPR006638">
    <property type="entry name" value="Elp3/MiaA/NifB-like_rSAM"/>
</dbReference>
<keyword evidence="2" id="KW-0479">Metal-binding</keyword>
<dbReference type="EnsemblMetazoa" id="ISCW006377-RA">
    <property type="protein sequence ID" value="ISCW006377-PA"/>
    <property type="gene ID" value="ISCW006377"/>
</dbReference>
<dbReference type="VEuPathDB" id="VectorBase:ISCW006377"/>
<dbReference type="EMBL" id="ABJB010243141">
    <property type="status" value="NOT_ANNOTATED_CDS"/>
    <property type="molecule type" value="Genomic_DNA"/>
</dbReference>
<dbReference type="EC" id="1.3.99.22" evidence="6"/>
<evidence type="ECO:0000256" key="2">
    <source>
        <dbReference type="ARBA" id="ARBA00022723"/>
    </source>
</evidence>
<feature type="non-terminal residue" evidence="6">
    <location>
        <position position="1"/>
    </location>
</feature>
<dbReference type="EMBL" id="ABJB010901852">
    <property type="status" value="NOT_ANNOTATED_CDS"/>
    <property type="molecule type" value="Genomic_DNA"/>
</dbReference>
<gene>
    <name evidence="6" type="ORF">IscW_ISCW006377</name>
</gene>
<dbReference type="PaxDb" id="6945-B7PNG9"/>
<dbReference type="PANTHER" id="PTHR13932:SF5">
    <property type="entry name" value="RADICAL S-ADENOSYL METHIONINE DOMAIN-CONTAINING PROTEIN 1, MITOCHONDRIAL"/>
    <property type="match status" value="1"/>
</dbReference>
<dbReference type="InterPro" id="IPR013785">
    <property type="entry name" value="Aldolase_TIM"/>
</dbReference>
<accession>B7PNG9</accession>
<keyword evidence="8" id="KW-1185">Reference proteome</keyword>